<dbReference type="HOGENOM" id="CLU_798986_0_0_9"/>
<keyword evidence="1" id="KW-1133">Transmembrane helix</keyword>
<dbReference type="Proteomes" id="UP000004633">
    <property type="component" value="Unassembled WGS sequence"/>
</dbReference>
<feature type="transmembrane region" description="Helical" evidence="1">
    <location>
        <begin position="12"/>
        <end position="30"/>
    </location>
</feature>
<accession>E7N242</accession>
<keyword evidence="3" id="KW-1185">Reference proteome</keyword>
<proteinExistence type="predicted"/>
<evidence type="ECO:0000256" key="1">
    <source>
        <dbReference type="SAM" id="Phobius"/>
    </source>
</evidence>
<evidence type="ECO:0000313" key="2">
    <source>
        <dbReference type="EMBL" id="EFW29824.1"/>
    </source>
</evidence>
<dbReference type="RefSeq" id="WP_009349718.1">
    <property type="nucleotide sequence ID" value="NZ_GL638136.1"/>
</dbReference>
<organism evidence="2 3">
    <name type="scientific">Selenomonas artemidis F0399</name>
    <dbReference type="NCBI Taxonomy" id="749551"/>
    <lineage>
        <taxon>Bacteria</taxon>
        <taxon>Bacillati</taxon>
        <taxon>Bacillota</taxon>
        <taxon>Negativicutes</taxon>
        <taxon>Selenomonadales</taxon>
        <taxon>Selenomonadaceae</taxon>
        <taxon>Selenomonas</taxon>
    </lineage>
</organism>
<protein>
    <submittedName>
        <fullName evidence="2">Uncharacterized protein</fullName>
    </submittedName>
</protein>
<keyword evidence="1" id="KW-0472">Membrane</keyword>
<evidence type="ECO:0000313" key="3">
    <source>
        <dbReference type="Proteomes" id="UP000004633"/>
    </source>
</evidence>
<sequence>MRELWHTRRGQILAGGTALLLILLLLMFLTPKKEHASEESDIAFLRITEVLAAHPAYERLVQLRAEERMLSLRIEDMPAAQEVTPPDADPAPFDDSVWQKNAQTVIGARVALERERKRLMEVYAKETEADYKARSKAIDDEYLNAILNLNLKIDNQRAMHGLRVSEEELARERAGWEQQLDALKTERGARQIALYNAWRDEIAARVAARIEPQEAAWTARAGETVAAQKAEADRLRAAAEERGAEMMKRAQEAQEARSAAAQRALRLAQVRSSADALEEQILRDVRSRAAKLALMHKLSLVLAAPEERAAAHLPGADAFAPVRRTPLVSVTARDITAEMVQEMQSIKE</sequence>
<dbReference type="STRING" id="749551.HMPREF9555_01052"/>
<reference evidence="2 3" key="1">
    <citation type="submission" date="2010-08" db="EMBL/GenBank/DDBJ databases">
        <authorList>
            <person name="Weinstock G."/>
            <person name="Sodergren E."/>
            <person name="Clifton S."/>
            <person name="Fulton L."/>
            <person name="Fulton B."/>
            <person name="Courtney L."/>
            <person name="Fronick C."/>
            <person name="Harrison M."/>
            <person name="Strong C."/>
            <person name="Farmer C."/>
            <person name="Delahaunty K."/>
            <person name="Markovic C."/>
            <person name="Hall O."/>
            <person name="Minx P."/>
            <person name="Tomlinson C."/>
            <person name="Mitreva M."/>
            <person name="Hou S."/>
            <person name="Chen J."/>
            <person name="Wollam A."/>
            <person name="Pepin K.H."/>
            <person name="Johnson M."/>
            <person name="Bhonagiri V."/>
            <person name="Zhang X."/>
            <person name="Suruliraj S."/>
            <person name="Warren W."/>
            <person name="Chinwalla A."/>
            <person name="Mardis E.R."/>
            <person name="Wilson R.K."/>
        </authorList>
    </citation>
    <scope>NUCLEOTIDE SEQUENCE [LARGE SCALE GENOMIC DNA]</scope>
    <source>
        <strain evidence="2 3">F0399</strain>
    </source>
</reference>
<dbReference type="EMBL" id="AECV01000016">
    <property type="protein sequence ID" value="EFW29824.1"/>
    <property type="molecule type" value="Genomic_DNA"/>
</dbReference>
<comment type="caution">
    <text evidence="2">The sequence shown here is derived from an EMBL/GenBank/DDBJ whole genome shotgun (WGS) entry which is preliminary data.</text>
</comment>
<gene>
    <name evidence="2" type="ORF">HMPREF9555_01052</name>
</gene>
<dbReference type="AlphaFoldDB" id="E7N242"/>
<keyword evidence="1" id="KW-0812">Transmembrane</keyword>
<name>E7N242_9FIRM</name>